<name>A0A8S1WD66_PAROT</name>
<dbReference type="EMBL" id="CAJJDP010000080">
    <property type="protein sequence ID" value="CAD8183806.1"/>
    <property type="molecule type" value="Genomic_DNA"/>
</dbReference>
<sequence>MRRFRVVIEKLNLILIKKIMTLQLLRTSQYSLNQVRFYIFYGGLDNEFQVGKQHIDKSKWKFQMSTT</sequence>
<proteinExistence type="predicted"/>
<organism evidence="1 2">
    <name type="scientific">Paramecium octaurelia</name>
    <dbReference type="NCBI Taxonomy" id="43137"/>
    <lineage>
        <taxon>Eukaryota</taxon>
        <taxon>Sar</taxon>
        <taxon>Alveolata</taxon>
        <taxon>Ciliophora</taxon>
        <taxon>Intramacronucleata</taxon>
        <taxon>Oligohymenophorea</taxon>
        <taxon>Peniculida</taxon>
        <taxon>Parameciidae</taxon>
        <taxon>Paramecium</taxon>
    </lineage>
</organism>
<accession>A0A8S1WD66</accession>
<keyword evidence="2" id="KW-1185">Reference proteome</keyword>
<reference evidence="1" key="1">
    <citation type="submission" date="2021-01" db="EMBL/GenBank/DDBJ databases">
        <authorList>
            <consortium name="Genoscope - CEA"/>
            <person name="William W."/>
        </authorList>
    </citation>
    <scope>NUCLEOTIDE SEQUENCE</scope>
</reference>
<evidence type="ECO:0000313" key="2">
    <source>
        <dbReference type="Proteomes" id="UP000683925"/>
    </source>
</evidence>
<gene>
    <name evidence="1" type="ORF">POCTA_138.1.T0810266</name>
</gene>
<dbReference type="AlphaFoldDB" id="A0A8S1WD66"/>
<comment type="caution">
    <text evidence="1">The sequence shown here is derived from an EMBL/GenBank/DDBJ whole genome shotgun (WGS) entry which is preliminary data.</text>
</comment>
<protein>
    <submittedName>
        <fullName evidence="1">Uncharacterized protein</fullName>
    </submittedName>
</protein>
<evidence type="ECO:0000313" key="1">
    <source>
        <dbReference type="EMBL" id="CAD8183806.1"/>
    </source>
</evidence>
<dbReference type="Proteomes" id="UP000683925">
    <property type="component" value="Unassembled WGS sequence"/>
</dbReference>